<dbReference type="AlphaFoldDB" id="A0A915KZ82"/>
<protein>
    <submittedName>
        <fullName evidence="2">Uncharacterized protein</fullName>
    </submittedName>
</protein>
<name>A0A915KZ82_ROMCU</name>
<proteinExistence type="predicted"/>
<dbReference type="Proteomes" id="UP000887565">
    <property type="component" value="Unplaced"/>
</dbReference>
<evidence type="ECO:0000313" key="2">
    <source>
        <dbReference type="WBParaSite" id="nRc.2.0.1.t43490-RA"/>
    </source>
</evidence>
<organism evidence="1 2">
    <name type="scientific">Romanomermis culicivorax</name>
    <name type="common">Nematode worm</name>
    <dbReference type="NCBI Taxonomy" id="13658"/>
    <lineage>
        <taxon>Eukaryota</taxon>
        <taxon>Metazoa</taxon>
        <taxon>Ecdysozoa</taxon>
        <taxon>Nematoda</taxon>
        <taxon>Enoplea</taxon>
        <taxon>Dorylaimia</taxon>
        <taxon>Mermithida</taxon>
        <taxon>Mermithoidea</taxon>
        <taxon>Mermithidae</taxon>
        <taxon>Romanomermis</taxon>
    </lineage>
</organism>
<dbReference type="WBParaSite" id="nRc.2.0.1.t43490-RA">
    <property type="protein sequence ID" value="nRc.2.0.1.t43490-RA"/>
    <property type="gene ID" value="nRc.2.0.1.g43490"/>
</dbReference>
<accession>A0A915KZ82</accession>
<evidence type="ECO:0000313" key="1">
    <source>
        <dbReference type="Proteomes" id="UP000887565"/>
    </source>
</evidence>
<sequence>MNNDGDSYVFTTGEEIQNPHELVESLDRAFLQQYNVSLHIISDYYEDIVEQTEYSEEIWNALRNTIENISRANLWRCLVCWRLSMTPAFEHCDLCPGGFVYERIMKDNSWYIFDGIHYRDEIFGIFIYDALNDRFQLKSSEMIKCLHCKRR</sequence>
<reference evidence="2" key="1">
    <citation type="submission" date="2022-11" db="UniProtKB">
        <authorList>
            <consortium name="WormBaseParasite"/>
        </authorList>
    </citation>
    <scope>IDENTIFICATION</scope>
</reference>
<keyword evidence="1" id="KW-1185">Reference proteome</keyword>